<feature type="binding site" evidence="6">
    <location>
        <position position="64"/>
    </location>
    <ligand>
        <name>ATP</name>
        <dbReference type="ChEBI" id="CHEBI:30616"/>
    </ligand>
</feature>
<gene>
    <name evidence="8" type="ORF">EST38_g1753</name>
</gene>
<dbReference type="OrthoDB" id="5979581at2759"/>
<accession>A0A4Q2DV70</accession>
<feature type="domain" description="Protein kinase" evidence="7">
    <location>
        <begin position="35"/>
        <end position="383"/>
    </location>
</feature>
<evidence type="ECO:0000256" key="2">
    <source>
        <dbReference type="ARBA" id="ARBA00022679"/>
    </source>
</evidence>
<evidence type="ECO:0000256" key="4">
    <source>
        <dbReference type="ARBA" id="ARBA00022777"/>
    </source>
</evidence>
<dbReference type="InterPro" id="IPR051175">
    <property type="entry name" value="CLK_kinases"/>
</dbReference>
<reference evidence="8 9" key="1">
    <citation type="submission" date="2019-01" db="EMBL/GenBank/DDBJ databases">
        <title>Draft genome sequence of Psathyrella aberdarensis IHI B618.</title>
        <authorList>
            <person name="Buettner E."/>
            <person name="Kellner H."/>
        </authorList>
    </citation>
    <scope>NUCLEOTIDE SEQUENCE [LARGE SCALE GENOMIC DNA]</scope>
    <source>
        <strain evidence="8 9">IHI B618</strain>
    </source>
</reference>
<dbReference type="PANTHER" id="PTHR45646">
    <property type="entry name" value="SERINE/THREONINE-PROTEIN KINASE DOA-RELATED"/>
    <property type="match status" value="1"/>
</dbReference>
<sequence>MAIGSEYLLEEETLPDYLPTRYYPIQIGQLLGARYQVVGKLGFGTTSTAWLARDLPGHRHVALKVSIQSGSYGGNVSQELQAYERFKNGPANHPGRAAIRTVLDSFTLPRVDGSGEHLCLVHPPLWDSMKGFLKRNPAGRVPTPILAYTLLRMFQALDYARECRVIHTDIQTANIALGIRDTSIFETFEEAEIEYPVPRKEIDRRFIYASRPLEFPEGNGIDLPVLCDFGSSVWGEQPHKEDVQPDVYRAPEVILQSPWSYQIDIWNLGCVVWDLYEGKHLFRGVDPEHGVYRSRAHLAEMIALLGPPPRELLEKSKLKSKFFSDQGEFNAGIEIPPSVTLESLETNLEGEDKKLFLGLMRKMLQWDPKMRHTPKQLLEDEWIQRHTAS</sequence>
<name>A0A4Q2DV70_9AGAR</name>
<dbReference type="InterPro" id="IPR000719">
    <property type="entry name" value="Prot_kinase_dom"/>
</dbReference>
<dbReference type="Pfam" id="PF00069">
    <property type="entry name" value="Pkinase"/>
    <property type="match status" value="1"/>
</dbReference>
<keyword evidence="5 6" id="KW-0067">ATP-binding</keyword>
<proteinExistence type="predicted"/>
<dbReference type="InterPro" id="IPR017441">
    <property type="entry name" value="Protein_kinase_ATP_BS"/>
</dbReference>
<keyword evidence="9" id="KW-1185">Reference proteome</keyword>
<dbReference type="Gene3D" id="3.30.200.20">
    <property type="entry name" value="Phosphorylase Kinase, domain 1"/>
    <property type="match status" value="1"/>
</dbReference>
<dbReference type="InterPro" id="IPR011009">
    <property type="entry name" value="Kinase-like_dom_sf"/>
</dbReference>
<dbReference type="GO" id="GO:0005634">
    <property type="term" value="C:nucleus"/>
    <property type="evidence" value="ECO:0007669"/>
    <property type="project" value="TreeGrafter"/>
</dbReference>
<keyword evidence="3 6" id="KW-0547">Nucleotide-binding</keyword>
<keyword evidence="4" id="KW-0418">Kinase</keyword>
<evidence type="ECO:0000313" key="9">
    <source>
        <dbReference type="Proteomes" id="UP000290288"/>
    </source>
</evidence>
<dbReference type="AlphaFoldDB" id="A0A4Q2DV70"/>
<dbReference type="GO" id="GO:0043484">
    <property type="term" value="P:regulation of RNA splicing"/>
    <property type="evidence" value="ECO:0007669"/>
    <property type="project" value="TreeGrafter"/>
</dbReference>
<dbReference type="PROSITE" id="PS50011">
    <property type="entry name" value="PROTEIN_KINASE_DOM"/>
    <property type="match status" value="1"/>
</dbReference>
<dbReference type="SUPFAM" id="SSF56112">
    <property type="entry name" value="Protein kinase-like (PK-like)"/>
    <property type="match status" value="1"/>
</dbReference>
<evidence type="ECO:0000256" key="5">
    <source>
        <dbReference type="ARBA" id="ARBA00022840"/>
    </source>
</evidence>
<evidence type="ECO:0000259" key="7">
    <source>
        <dbReference type="PROSITE" id="PS50011"/>
    </source>
</evidence>
<dbReference type="EMBL" id="SDEE01000026">
    <property type="protein sequence ID" value="RXW24063.1"/>
    <property type="molecule type" value="Genomic_DNA"/>
</dbReference>
<dbReference type="PANTHER" id="PTHR45646:SF11">
    <property type="entry name" value="SERINE_THREONINE-PROTEIN KINASE DOA"/>
    <property type="match status" value="1"/>
</dbReference>
<dbReference type="SMART" id="SM00220">
    <property type="entry name" value="S_TKc"/>
    <property type="match status" value="1"/>
</dbReference>
<organism evidence="8 9">
    <name type="scientific">Candolleomyces aberdarensis</name>
    <dbReference type="NCBI Taxonomy" id="2316362"/>
    <lineage>
        <taxon>Eukaryota</taxon>
        <taxon>Fungi</taxon>
        <taxon>Dikarya</taxon>
        <taxon>Basidiomycota</taxon>
        <taxon>Agaricomycotina</taxon>
        <taxon>Agaricomycetes</taxon>
        <taxon>Agaricomycetidae</taxon>
        <taxon>Agaricales</taxon>
        <taxon>Agaricineae</taxon>
        <taxon>Psathyrellaceae</taxon>
        <taxon>Candolleomyces</taxon>
    </lineage>
</organism>
<protein>
    <recommendedName>
        <fullName evidence="7">Protein kinase domain-containing protein</fullName>
    </recommendedName>
</protein>
<comment type="caution">
    <text evidence="8">The sequence shown here is derived from an EMBL/GenBank/DDBJ whole genome shotgun (WGS) entry which is preliminary data.</text>
</comment>
<evidence type="ECO:0000256" key="3">
    <source>
        <dbReference type="ARBA" id="ARBA00022741"/>
    </source>
</evidence>
<dbReference type="GO" id="GO:0005524">
    <property type="term" value="F:ATP binding"/>
    <property type="evidence" value="ECO:0007669"/>
    <property type="project" value="UniProtKB-UniRule"/>
</dbReference>
<dbReference type="Gene3D" id="1.10.510.10">
    <property type="entry name" value="Transferase(Phosphotransferase) domain 1"/>
    <property type="match status" value="1"/>
</dbReference>
<keyword evidence="2" id="KW-0808">Transferase</keyword>
<dbReference type="GO" id="GO:0004674">
    <property type="term" value="F:protein serine/threonine kinase activity"/>
    <property type="evidence" value="ECO:0007669"/>
    <property type="project" value="UniProtKB-KW"/>
</dbReference>
<evidence type="ECO:0000256" key="1">
    <source>
        <dbReference type="ARBA" id="ARBA00022527"/>
    </source>
</evidence>
<evidence type="ECO:0000313" key="8">
    <source>
        <dbReference type="EMBL" id="RXW24063.1"/>
    </source>
</evidence>
<dbReference type="Proteomes" id="UP000290288">
    <property type="component" value="Unassembled WGS sequence"/>
</dbReference>
<keyword evidence="1" id="KW-0723">Serine/threonine-protein kinase</keyword>
<dbReference type="PROSITE" id="PS00107">
    <property type="entry name" value="PROTEIN_KINASE_ATP"/>
    <property type="match status" value="1"/>
</dbReference>
<evidence type="ECO:0000256" key="6">
    <source>
        <dbReference type="PROSITE-ProRule" id="PRU10141"/>
    </source>
</evidence>
<dbReference type="STRING" id="2316362.A0A4Q2DV70"/>